<dbReference type="AlphaFoldDB" id="A0A848L0F9"/>
<reference evidence="2 3" key="1">
    <citation type="submission" date="2020-04" db="EMBL/GenBank/DDBJ databases">
        <title>Gordonia sp. nov. TBRC 11910.</title>
        <authorList>
            <person name="Suriyachadkun C."/>
        </authorList>
    </citation>
    <scope>NUCLEOTIDE SEQUENCE [LARGE SCALE GENOMIC DNA]</scope>
    <source>
        <strain evidence="2 3">TBRC 11910</strain>
    </source>
</reference>
<evidence type="ECO:0000313" key="3">
    <source>
        <dbReference type="Proteomes" id="UP000550729"/>
    </source>
</evidence>
<gene>
    <name evidence="2" type="ORF">HH308_22185</name>
</gene>
<accession>A0A848L0F9</accession>
<keyword evidence="1" id="KW-0472">Membrane</keyword>
<keyword evidence="1" id="KW-0812">Transmembrane</keyword>
<name>A0A848L0F9_9ACTN</name>
<proteinExistence type="predicted"/>
<keyword evidence="3" id="KW-1185">Reference proteome</keyword>
<dbReference type="EMBL" id="JABBNB010000028">
    <property type="protein sequence ID" value="NMO03927.1"/>
    <property type="molecule type" value="Genomic_DNA"/>
</dbReference>
<evidence type="ECO:0000313" key="2">
    <source>
        <dbReference type="EMBL" id="NMO03927.1"/>
    </source>
</evidence>
<comment type="caution">
    <text evidence="2">The sequence shown here is derived from an EMBL/GenBank/DDBJ whole genome shotgun (WGS) entry which is preliminary data.</text>
</comment>
<organism evidence="2 3">
    <name type="scientific">Gordonia asplenii</name>
    <dbReference type="NCBI Taxonomy" id="2725283"/>
    <lineage>
        <taxon>Bacteria</taxon>
        <taxon>Bacillati</taxon>
        <taxon>Actinomycetota</taxon>
        <taxon>Actinomycetes</taxon>
        <taxon>Mycobacteriales</taxon>
        <taxon>Gordoniaceae</taxon>
        <taxon>Gordonia</taxon>
    </lineage>
</organism>
<protein>
    <submittedName>
        <fullName evidence="2">Uncharacterized protein</fullName>
    </submittedName>
</protein>
<dbReference type="Proteomes" id="UP000550729">
    <property type="component" value="Unassembled WGS sequence"/>
</dbReference>
<sequence>MLTAFAAVARVRQEATLFLWTASKSEDDTTGAIIGAIVGIALGLGLQPFGGGYFLFLPGIKDGSDLLGATMFG</sequence>
<evidence type="ECO:0000256" key="1">
    <source>
        <dbReference type="SAM" id="Phobius"/>
    </source>
</evidence>
<feature type="transmembrane region" description="Helical" evidence="1">
    <location>
        <begin position="32"/>
        <end position="56"/>
    </location>
</feature>
<dbReference type="RefSeq" id="WP_170196426.1">
    <property type="nucleotide sequence ID" value="NZ_JABBNB010000028.1"/>
</dbReference>
<keyword evidence="1" id="KW-1133">Transmembrane helix</keyword>